<dbReference type="Proteomes" id="UP000053095">
    <property type="component" value="Unassembled WGS sequence"/>
</dbReference>
<dbReference type="Gene3D" id="3.90.79.10">
    <property type="entry name" value="Nucleoside Triphosphate Pyrophosphohydrolase"/>
    <property type="match status" value="1"/>
</dbReference>
<accession>A0A698XLS6</accession>
<dbReference type="EMBL" id="DF933809">
    <property type="protein sequence ID" value="GAM33734.1"/>
    <property type="molecule type" value="Genomic_DNA"/>
</dbReference>
<dbReference type="AlphaFoldDB" id="A0A698XLS6"/>
<sequence length="98" mass="10983">MSTRAPPKIKIGHDIPDEARELLDLTEPFMLTIRETAQSHVKLIWWYIAVLDKDAPVAMPAGEADFEAGFFPLDEAVQKLSFQNDCDVLERAISLVGK</sequence>
<proteinExistence type="predicted"/>
<organism evidence="1 2">
    <name type="scientific">Talaromyces pinophilus</name>
    <name type="common">Penicillium pinophilum</name>
    <dbReference type="NCBI Taxonomy" id="128442"/>
    <lineage>
        <taxon>Eukaryota</taxon>
        <taxon>Fungi</taxon>
        <taxon>Dikarya</taxon>
        <taxon>Ascomycota</taxon>
        <taxon>Pezizomycotina</taxon>
        <taxon>Eurotiomycetes</taxon>
        <taxon>Eurotiomycetidae</taxon>
        <taxon>Eurotiales</taxon>
        <taxon>Trichocomaceae</taxon>
        <taxon>Talaromyces</taxon>
        <taxon>Talaromyces sect. Talaromyces</taxon>
    </lineage>
</organism>
<gene>
    <name evidence="1" type="ORF">TCE0_013f00855</name>
</gene>
<name>A0A698XLS6_TALPI</name>
<evidence type="ECO:0000313" key="1">
    <source>
        <dbReference type="EMBL" id="GAM33734.1"/>
    </source>
</evidence>
<evidence type="ECO:0000313" key="2">
    <source>
        <dbReference type="Proteomes" id="UP000053095"/>
    </source>
</evidence>
<reference evidence="2" key="1">
    <citation type="journal article" date="2015" name="Genome Announc.">
        <title>Draft genome sequence of Talaromyces cellulolyticus strain Y-94, a source of lignocellulosic biomass-degrading enzymes.</title>
        <authorList>
            <person name="Fujii T."/>
            <person name="Koike H."/>
            <person name="Sawayama S."/>
            <person name="Yano S."/>
            <person name="Inoue H."/>
        </authorList>
    </citation>
    <scope>NUCLEOTIDE SEQUENCE [LARGE SCALE GENOMIC DNA]</scope>
    <source>
        <strain evidence="2">Y-94</strain>
    </source>
</reference>
<keyword evidence="2" id="KW-1185">Reference proteome</keyword>
<protein>
    <submittedName>
        <fullName evidence="1">NUDIX domain</fullName>
    </submittedName>
</protein>